<evidence type="ECO:0000313" key="7">
    <source>
        <dbReference type="EMBL" id="KAA4089867.1"/>
    </source>
</evidence>
<evidence type="ECO:0000256" key="5">
    <source>
        <dbReference type="PIRSR" id="PIRSR617867-1"/>
    </source>
</evidence>
<feature type="active site" description="Proton donor" evidence="5">
    <location>
        <position position="122"/>
    </location>
</feature>
<dbReference type="PANTHER" id="PTHR11717:SF7">
    <property type="entry name" value="LOW MOLECULAR WEIGHT PHOSPHOTYROSINE PROTEIN PHOSPHATASE"/>
    <property type="match status" value="1"/>
</dbReference>
<comment type="caution">
    <text evidence="7">The sequence shown here is derived from an EMBL/GenBank/DDBJ whole genome shotgun (WGS) entry which is preliminary data.</text>
</comment>
<comment type="similarity">
    <text evidence="1">Belongs to the low molecular weight phosphotyrosine protein phosphatase family.</text>
</comment>
<dbReference type="Gene3D" id="3.40.50.2300">
    <property type="match status" value="1"/>
</dbReference>
<dbReference type="SMART" id="SM00226">
    <property type="entry name" value="LMWPc"/>
    <property type="match status" value="1"/>
</dbReference>
<accession>A0A5M5E6M4</accession>
<organism evidence="7 8">
    <name type="scientific">Bacteroides ovatus</name>
    <dbReference type="NCBI Taxonomy" id="28116"/>
    <lineage>
        <taxon>Bacteria</taxon>
        <taxon>Pseudomonadati</taxon>
        <taxon>Bacteroidota</taxon>
        <taxon>Bacteroidia</taxon>
        <taxon>Bacteroidales</taxon>
        <taxon>Bacteroidaceae</taxon>
        <taxon>Bacteroides</taxon>
    </lineage>
</organism>
<evidence type="ECO:0000256" key="1">
    <source>
        <dbReference type="ARBA" id="ARBA00011063"/>
    </source>
</evidence>
<dbReference type="InterPro" id="IPR036196">
    <property type="entry name" value="Ptyr_pPase_sf"/>
</dbReference>
<dbReference type="AlphaFoldDB" id="A0A5M5E6M4"/>
<dbReference type="InterPro" id="IPR050438">
    <property type="entry name" value="LMW_PTPase"/>
</dbReference>
<proteinExistence type="inferred from homology"/>
<dbReference type="EC" id="3.1.3.48" evidence="2"/>
<dbReference type="GO" id="GO:0004725">
    <property type="term" value="F:protein tyrosine phosphatase activity"/>
    <property type="evidence" value="ECO:0007669"/>
    <property type="project" value="UniProtKB-EC"/>
</dbReference>
<sequence length="158" mass="17860">MNYKICFVCTGNACRSPFAECVTKKLLADAGMNGIEVFSLGTLDCGEYPRDAAMVDVAKELGYDLSGTTTVMTREKLMAADAVIVFDERHRDAITRVLDYSYWNKIVLFNKMAFDEDGNVEDPHYQTAAVYHRVAKHIENGCKRLVEQWKLQPPKPKD</sequence>
<keyword evidence="8" id="KW-1185">Reference proteome</keyword>
<evidence type="ECO:0000259" key="6">
    <source>
        <dbReference type="SMART" id="SM00226"/>
    </source>
</evidence>
<evidence type="ECO:0000256" key="2">
    <source>
        <dbReference type="ARBA" id="ARBA00013064"/>
    </source>
</evidence>
<feature type="active site" description="Nucleophile" evidence="5">
    <location>
        <position position="9"/>
    </location>
</feature>
<feature type="domain" description="Phosphotyrosine protein phosphatase I" evidence="6">
    <location>
        <begin position="3"/>
        <end position="148"/>
    </location>
</feature>
<gene>
    <name evidence="7" type="ORF">F3D66_26305</name>
</gene>
<dbReference type="PRINTS" id="PR00719">
    <property type="entry name" value="LMWPTPASE"/>
</dbReference>
<dbReference type="PANTHER" id="PTHR11717">
    <property type="entry name" value="LOW MOLECULAR WEIGHT PROTEIN TYROSINE PHOSPHATASE"/>
    <property type="match status" value="1"/>
</dbReference>
<dbReference type="Pfam" id="PF01451">
    <property type="entry name" value="LMWPc"/>
    <property type="match status" value="1"/>
</dbReference>
<dbReference type="SUPFAM" id="SSF52788">
    <property type="entry name" value="Phosphotyrosine protein phosphatases I"/>
    <property type="match status" value="1"/>
</dbReference>
<dbReference type="RefSeq" id="WP_085936339.1">
    <property type="nucleotide sequence ID" value="NZ_JADNNE010000039.1"/>
</dbReference>
<evidence type="ECO:0000313" key="8">
    <source>
        <dbReference type="Proteomes" id="UP000473905"/>
    </source>
</evidence>
<dbReference type="InterPro" id="IPR017867">
    <property type="entry name" value="Tyr_phospatase_low_mol_wt"/>
</dbReference>
<evidence type="ECO:0000256" key="3">
    <source>
        <dbReference type="ARBA" id="ARBA00022801"/>
    </source>
</evidence>
<keyword evidence="3" id="KW-0378">Hydrolase</keyword>
<protein>
    <recommendedName>
        <fullName evidence="2">protein-tyrosine-phosphatase</fullName>
        <ecNumber evidence="2">3.1.3.48</ecNumber>
    </recommendedName>
</protein>
<dbReference type="Proteomes" id="UP000473905">
    <property type="component" value="Unassembled WGS sequence"/>
</dbReference>
<keyword evidence="4" id="KW-0904">Protein phosphatase</keyword>
<name>A0A5M5E6M4_BACOV</name>
<dbReference type="EMBL" id="VWKB01000050">
    <property type="protein sequence ID" value="KAA4089867.1"/>
    <property type="molecule type" value="Genomic_DNA"/>
</dbReference>
<feature type="active site" evidence="5">
    <location>
        <position position="15"/>
    </location>
</feature>
<dbReference type="InterPro" id="IPR023485">
    <property type="entry name" value="Ptyr_pPase"/>
</dbReference>
<evidence type="ECO:0000256" key="4">
    <source>
        <dbReference type="ARBA" id="ARBA00022912"/>
    </source>
</evidence>
<reference evidence="7 8" key="1">
    <citation type="journal article" date="2019" name="Nat. Med.">
        <title>A library of human gut bacterial isolates paired with longitudinal multiomics data enables mechanistic microbiome research.</title>
        <authorList>
            <person name="Poyet M."/>
            <person name="Groussin M."/>
            <person name="Gibbons S.M."/>
            <person name="Avila-Pacheco J."/>
            <person name="Jiang X."/>
            <person name="Kearney S.M."/>
            <person name="Perrotta A.R."/>
            <person name="Berdy B."/>
            <person name="Zhao S."/>
            <person name="Lieberman T.D."/>
            <person name="Swanson P.K."/>
            <person name="Smith M."/>
            <person name="Roesemann S."/>
            <person name="Alexander J.E."/>
            <person name="Rich S.A."/>
            <person name="Livny J."/>
            <person name="Vlamakis H."/>
            <person name="Clish C."/>
            <person name="Bullock K."/>
            <person name="Deik A."/>
            <person name="Scott J."/>
            <person name="Pierce K.A."/>
            <person name="Xavier R.J."/>
            <person name="Alm E.J."/>
        </authorList>
    </citation>
    <scope>NUCLEOTIDE SEQUENCE [LARGE SCALE GENOMIC DNA]</scope>
    <source>
        <strain evidence="7 8">BIOML-A134</strain>
    </source>
</reference>